<sequence>MLVKTLYPYDFNPYPFQMVVWKKYFLENTKRFIEIQHRRAGKDINWLTLAIAGSQSRIGTYLHTLPTLTNARKVIWNGMDEEGKPYLDYFPPHLIDGTPNNTEMRINFKNGSVFQLMGADKYGNFRGLNPVHVTFSEYSQQNPRTWDIVRPILTKNNGSAAFISTPFGQNHFYQLYKKNINNPKWFSRILTVKDTFDHDGKPLISPQEIEEDRNSGMSDNMIDQEYNCSFLAAVPGAYFARQLKVAYDQKRILDFPIDTSLPVSTYWDLGLDATSIWFVQFCGNQIRLISFYENSNIEISHFVNHVKDFRDKNGIVYGEHWAPHDGANEDVKLKKSVQQLAFELGLRFKIVPKIDHKQNAIEQARFVFSRCYFHAANCEYGITCLQQYHAEYNERSQTYSAPVHDWACLPKGTLIDTPNGPKAVDKFSAGDRVSIGGLTPKVVRAQSVGKQDIILLQLPNRVIVRCSLRHKIFTSDGLVEACNVTPGMVLFTNEEAVKWSADSRGIRRAFIESFEELDTDSGKIEGCTSVRLEESSRCSIGFCGRAEMRRSLQRTQLYLLTEIGMIFRRITGFAGCMLRMAESLRPYMMDNGSTGLCFAAYPKHGTTHQSLQAQRSICTGTYGSIITAIYPKVSSFIISIIIKLTMLSKILSYLPHQTMLSITEKRICGGEAKQIRNNSEKQVILPRVLSVKRQPAETVYDIEVEHHHAYVLSESGVVTSNSHAADAFMQLAQWFHLNTKDKSLGVHNNSVNQQNLFR</sequence>
<dbReference type="EMBL" id="LAZR01000407">
    <property type="protein sequence ID" value="KKN70248.1"/>
    <property type="molecule type" value="Genomic_DNA"/>
</dbReference>
<proteinExistence type="predicted"/>
<dbReference type="Pfam" id="PF03237">
    <property type="entry name" value="Terminase_6N"/>
    <property type="match status" value="1"/>
</dbReference>
<dbReference type="NCBIfam" id="TIGR01443">
    <property type="entry name" value="intein_Cterm"/>
    <property type="match status" value="1"/>
</dbReference>
<accession>A0A0F9VWZ2</accession>
<dbReference type="InterPro" id="IPR027417">
    <property type="entry name" value="P-loop_NTPase"/>
</dbReference>
<protein>
    <recommendedName>
        <fullName evidence="1">Hint domain-containing protein</fullName>
    </recommendedName>
</protein>
<evidence type="ECO:0000313" key="2">
    <source>
        <dbReference type="EMBL" id="KKN70248.1"/>
    </source>
</evidence>
<dbReference type="InterPro" id="IPR003586">
    <property type="entry name" value="Hint_dom_C"/>
</dbReference>
<dbReference type="Gene3D" id="2.170.16.10">
    <property type="entry name" value="Hedgehog/Intein (Hint) domain"/>
    <property type="match status" value="2"/>
</dbReference>
<name>A0A0F9VWZ2_9ZZZZ</name>
<dbReference type="AlphaFoldDB" id="A0A0F9VWZ2"/>
<dbReference type="PROSITE" id="PS50818">
    <property type="entry name" value="INTEIN_C_TER"/>
    <property type="match status" value="1"/>
</dbReference>
<reference evidence="2" key="1">
    <citation type="journal article" date="2015" name="Nature">
        <title>Complex archaea that bridge the gap between prokaryotes and eukaryotes.</title>
        <authorList>
            <person name="Spang A."/>
            <person name="Saw J.H."/>
            <person name="Jorgensen S.L."/>
            <person name="Zaremba-Niedzwiedzka K."/>
            <person name="Martijn J."/>
            <person name="Lind A.E."/>
            <person name="van Eijk R."/>
            <person name="Schleper C."/>
            <person name="Guy L."/>
            <person name="Ettema T.J."/>
        </authorList>
    </citation>
    <scope>NUCLEOTIDE SEQUENCE</scope>
</reference>
<dbReference type="SUPFAM" id="SSF51294">
    <property type="entry name" value="Hedgehog/intein (Hint) domain"/>
    <property type="match status" value="1"/>
</dbReference>
<dbReference type="InterPro" id="IPR030934">
    <property type="entry name" value="Intein_C"/>
</dbReference>
<dbReference type="Gene3D" id="3.40.50.300">
    <property type="entry name" value="P-loop containing nucleotide triphosphate hydrolases"/>
    <property type="match status" value="1"/>
</dbReference>
<dbReference type="SMART" id="SM00305">
    <property type="entry name" value="HintC"/>
    <property type="match status" value="1"/>
</dbReference>
<comment type="caution">
    <text evidence="2">The sequence shown here is derived from an EMBL/GenBank/DDBJ whole genome shotgun (WGS) entry which is preliminary data.</text>
</comment>
<feature type="domain" description="Hint" evidence="1">
    <location>
        <begin position="680"/>
        <end position="727"/>
    </location>
</feature>
<organism evidence="2">
    <name type="scientific">marine sediment metagenome</name>
    <dbReference type="NCBI Taxonomy" id="412755"/>
    <lineage>
        <taxon>unclassified sequences</taxon>
        <taxon>metagenomes</taxon>
        <taxon>ecological metagenomes</taxon>
    </lineage>
</organism>
<evidence type="ECO:0000259" key="1">
    <source>
        <dbReference type="SMART" id="SM00305"/>
    </source>
</evidence>
<dbReference type="InterPro" id="IPR036844">
    <property type="entry name" value="Hint_dom_sf"/>
</dbReference>
<gene>
    <name evidence="2" type="ORF">LCGC14_0432730</name>
</gene>